<evidence type="ECO:0000259" key="6">
    <source>
        <dbReference type="PROSITE" id="PS50975"/>
    </source>
</evidence>
<dbReference type="InterPro" id="IPR011761">
    <property type="entry name" value="ATP-grasp"/>
</dbReference>
<accession>A0A543PKL1</accession>
<evidence type="ECO:0000256" key="2">
    <source>
        <dbReference type="ARBA" id="ARBA00022741"/>
    </source>
</evidence>
<reference evidence="7 8" key="1">
    <citation type="submission" date="2019-06" db="EMBL/GenBank/DDBJ databases">
        <title>Sequencing the genomes of 1000 actinobacteria strains.</title>
        <authorList>
            <person name="Klenk H.-P."/>
        </authorList>
    </citation>
    <scope>NUCLEOTIDE SEQUENCE [LARGE SCALE GENOMIC DNA]</scope>
    <source>
        <strain evidence="7 8">DSM 21776</strain>
    </source>
</reference>
<dbReference type="GO" id="GO:0005524">
    <property type="term" value="F:ATP binding"/>
    <property type="evidence" value="ECO:0007669"/>
    <property type="project" value="UniProtKB-UniRule"/>
</dbReference>
<dbReference type="InterPro" id="IPR052032">
    <property type="entry name" value="ATP-dep_AA_Ligase"/>
</dbReference>
<comment type="caution">
    <text evidence="7">The sequence shown here is derived from an EMBL/GenBank/DDBJ whole genome shotgun (WGS) entry which is preliminary data.</text>
</comment>
<dbReference type="PANTHER" id="PTHR43585:SF2">
    <property type="entry name" value="ATP-GRASP ENZYME FSQD"/>
    <property type="match status" value="1"/>
</dbReference>
<dbReference type="InterPro" id="IPR013815">
    <property type="entry name" value="ATP_grasp_subdomain_1"/>
</dbReference>
<evidence type="ECO:0000313" key="7">
    <source>
        <dbReference type="EMBL" id="TQN44606.1"/>
    </source>
</evidence>
<gene>
    <name evidence="7" type="ORF">FHX52_3822</name>
</gene>
<proteinExistence type="predicted"/>
<evidence type="ECO:0000256" key="3">
    <source>
        <dbReference type="ARBA" id="ARBA00022755"/>
    </source>
</evidence>
<keyword evidence="3" id="KW-0658">Purine biosynthesis</keyword>
<organism evidence="7 8">
    <name type="scientific">Humibacillus xanthopallidus</name>
    <dbReference type="NCBI Taxonomy" id="412689"/>
    <lineage>
        <taxon>Bacteria</taxon>
        <taxon>Bacillati</taxon>
        <taxon>Actinomycetota</taxon>
        <taxon>Actinomycetes</taxon>
        <taxon>Micrococcales</taxon>
        <taxon>Intrasporangiaceae</taxon>
        <taxon>Humibacillus</taxon>
    </lineage>
</organism>
<dbReference type="GO" id="GO:0006164">
    <property type="term" value="P:purine nucleotide biosynthetic process"/>
    <property type="evidence" value="ECO:0007669"/>
    <property type="project" value="UniProtKB-KW"/>
</dbReference>
<dbReference type="EMBL" id="VFQF01000003">
    <property type="protein sequence ID" value="TQN44606.1"/>
    <property type="molecule type" value="Genomic_DNA"/>
</dbReference>
<dbReference type="Gene3D" id="3.30.1490.20">
    <property type="entry name" value="ATP-grasp fold, A domain"/>
    <property type="match status" value="1"/>
</dbReference>
<dbReference type="Proteomes" id="UP000320085">
    <property type="component" value="Unassembled WGS sequence"/>
</dbReference>
<dbReference type="GO" id="GO:0046872">
    <property type="term" value="F:metal ion binding"/>
    <property type="evidence" value="ECO:0007669"/>
    <property type="project" value="InterPro"/>
</dbReference>
<evidence type="ECO:0000256" key="1">
    <source>
        <dbReference type="ARBA" id="ARBA00022598"/>
    </source>
</evidence>
<dbReference type="SUPFAM" id="SSF56059">
    <property type="entry name" value="Glutathione synthetase ATP-binding domain-like"/>
    <property type="match status" value="1"/>
</dbReference>
<dbReference type="GO" id="GO:0016874">
    <property type="term" value="F:ligase activity"/>
    <property type="evidence" value="ECO:0007669"/>
    <property type="project" value="UniProtKB-KW"/>
</dbReference>
<feature type="domain" description="ATP-grasp" evidence="6">
    <location>
        <begin position="141"/>
        <end position="340"/>
    </location>
</feature>
<dbReference type="PANTHER" id="PTHR43585">
    <property type="entry name" value="FUMIPYRROLE BIOSYNTHESIS PROTEIN C"/>
    <property type="match status" value="1"/>
</dbReference>
<protein>
    <submittedName>
        <fullName evidence="7">Carbamoyl-phosphate synthase L subunit-like protein</fullName>
    </submittedName>
</protein>
<dbReference type="Gene3D" id="3.40.50.20">
    <property type="match status" value="1"/>
</dbReference>
<dbReference type="PROSITE" id="PS50975">
    <property type="entry name" value="ATP_GRASP"/>
    <property type="match status" value="1"/>
</dbReference>
<keyword evidence="2 5" id="KW-0547">Nucleotide-binding</keyword>
<dbReference type="Pfam" id="PF02222">
    <property type="entry name" value="ATP-grasp"/>
    <property type="match status" value="1"/>
</dbReference>
<evidence type="ECO:0000313" key="8">
    <source>
        <dbReference type="Proteomes" id="UP000320085"/>
    </source>
</evidence>
<keyword evidence="1" id="KW-0436">Ligase</keyword>
<keyword evidence="4 5" id="KW-0067">ATP-binding</keyword>
<evidence type="ECO:0000256" key="5">
    <source>
        <dbReference type="PROSITE-ProRule" id="PRU00409"/>
    </source>
</evidence>
<sequence length="435" mass="48269">MPSGRLGRAARVPWRWCGPTDSVEPVNIIFVEPSFPANQRRFVHALASVGANVYGIGETEEGHLDGELRDQLSGYYRVGSVTNVDQMVEAVRYFQDRIWIDGLEATVEAHTMPAAQVREATGIPGTSVRTTWLCRDKPSMKEALRQAGVPTAASAAVESSAEAHEFADREGYPLILKPRAGAGAQGTIRVDDEHELLHALQGYAREGATSIAIEEFVEGHEGFYDTITVDGQVAHDWATHYYPNVLEAMRHRWISPQFITTNRIIDDPSNSFYREVRELGHRVIEALGIETSATHMEWFYGPKGLKFSEIGARPPGVGAWDLYSAANEVDVYREWAHVITHGRPEQPMRRTYAAGIVALRPDHDGVVTGYSGIDEIQGRHGDSIIDAHFPPVGHGTQSVEAGYMANAWVRVRHHDYDTARAILDDVGQTIRMHAR</sequence>
<dbReference type="Gene3D" id="3.30.470.20">
    <property type="entry name" value="ATP-grasp fold, B domain"/>
    <property type="match status" value="1"/>
</dbReference>
<evidence type="ECO:0000256" key="4">
    <source>
        <dbReference type="ARBA" id="ARBA00022840"/>
    </source>
</evidence>
<dbReference type="AlphaFoldDB" id="A0A543PKL1"/>
<name>A0A543PKL1_9MICO</name>
<dbReference type="InterPro" id="IPR003135">
    <property type="entry name" value="ATP-grasp_carboxylate-amine"/>
</dbReference>